<keyword evidence="2 7" id="KW-0813">Transport</keyword>
<comment type="similarity">
    <text evidence="7">Belongs to the binding-protein-dependent transport system permease family.</text>
</comment>
<feature type="transmembrane region" description="Helical" evidence="7">
    <location>
        <begin position="197"/>
        <end position="216"/>
    </location>
</feature>
<gene>
    <name evidence="9" type="ORF">GCM10008013_08200</name>
</gene>
<comment type="caution">
    <text evidence="9">The sequence shown here is derived from an EMBL/GenBank/DDBJ whole genome shotgun (WGS) entry which is preliminary data.</text>
</comment>
<sequence>MNLERIMGMETTKKMSVKSTLATRPGLKGFLKRTWPLHVMLLPAVVLQFIFGYMPLSGLVIAFKNFKPYDGIWGSKWAGLEHFRYMFEYPDSKQVILNTALIAGLKILFNIIVPFTFALLLNEVRRNSVKRTVQTLVYLPYFISWVFLGGILSDMLSSDGIINMMLQNWFGLEPIMFLASGNWFRFIVVVSDVWQQFGFGTIVYLAALAGVNPSLYEAAEVDGANRWRQTLSVTIPSLTPIVIVVATLAIGNILNAGFDQIFNLYNPLVYDKGDIIDTFVYRTGILNGQYSFATAVGVFKSLVGFVLIVIGYRLAYKLADYKIF</sequence>
<keyword evidence="10" id="KW-1185">Reference proteome</keyword>
<comment type="subcellular location">
    <subcellularLocation>
        <location evidence="1 7">Cell membrane</location>
        <topology evidence="1 7">Multi-pass membrane protein</topology>
    </subcellularLocation>
</comment>
<evidence type="ECO:0000313" key="9">
    <source>
        <dbReference type="EMBL" id="GGH14519.1"/>
    </source>
</evidence>
<proteinExistence type="inferred from homology"/>
<dbReference type="PANTHER" id="PTHR43227:SF11">
    <property type="entry name" value="BLL4140 PROTEIN"/>
    <property type="match status" value="1"/>
</dbReference>
<feature type="transmembrane region" description="Helical" evidence="7">
    <location>
        <begin position="290"/>
        <end position="315"/>
    </location>
</feature>
<dbReference type="Pfam" id="PF00528">
    <property type="entry name" value="BPD_transp_1"/>
    <property type="match status" value="1"/>
</dbReference>
<evidence type="ECO:0000256" key="7">
    <source>
        <dbReference type="RuleBase" id="RU363032"/>
    </source>
</evidence>
<organism evidence="9 10">
    <name type="scientific">Paenibacillus segetis</name>
    <dbReference type="NCBI Taxonomy" id="1325360"/>
    <lineage>
        <taxon>Bacteria</taxon>
        <taxon>Bacillati</taxon>
        <taxon>Bacillota</taxon>
        <taxon>Bacilli</taxon>
        <taxon>Bacillales</taxon>
        <taxon>Paenibacillaceae</taxon>
        <taxon>Paenibacillus</taxon>
    </lineage>
</organism>
<accession>A0ABQ1Y7T7</accession>
<keyword evidence="5 7" id="KW-1133">Transmembrane helix</keyword>
<dbReference type="InterPro" id="IPR050809">
    <property type="entry name" value="UgpAE/MalFG_permease"/>
</dbReference>
<feature type="transmembrane region" description="Helical" evidence="7">
    <location>
        <begin position="237"/>
        <end position="258"/>
    </location>
</feature>
<feature type="transmembrane region" description="Helical" evidence="7">
    <location>
        <begin position="138"/>
        <end position="157"/>
    </location>
</feature>
<evidence type="ECO:0000256" key="3">
    <source>
        <dbReference type="ARBA" id="ARBA00022475"/>
    </source>
</evidence>
<name>A0ABQ1Y7T7_9BACL</name>
<evidence type="ECO:0000256" key="6">
    <source>
        <dbReference type="ARBA" id="ARBA00023136"/>
    </source>
</evidence>
<evidence type="ECO:0000256" key="2">
    <source>
        <dbReference type="ARBA" id="ARBA00022448"/>
    </source>
</evidence>
<dbReference type="Gene3D" id="1.10.3720.10">
    <property type="entry name" value="MetI-like"/>
    <property type="match status" value="1"/>
</dbReference>
<dbReference type="InterPro" id="IPR000515">
    <property type="entry name" value="MetI-like"/>
</dbReference>
<evidence type="ECO:0000313" key="10">
    <source>
        <dbReference type="Proteomes" id="UP000659344"/>
    </source>
</evidence>
<keyword evidence="4 7" id="KW-0812">Transmembrane</keyword>
<evidence type="ECO:0000259" key="8">
    <source>
        <dbReference type="PROSITE" id="PS50928"/>
    </source>
</evidence>
<feature type="transmembrane region" description="Helical" evidence="7">
    <location>
        <begin position="40"/>
        <end position="63"/>
    </location>
</feature>
<dbReference type="SUPFAM" id="SSF161098">
    <property type="entry name" value="MetI-like"/>
    <property type="match status" value="1"/>
</dbReference>
<dbReference type="InterPro" id="IPR035906">
    <property type="entry name" value="MetI-like_sf"/>
</dbReference>
<dbReference type="PANTHER" id="PTHR43227">
    <property type="entry name" value="BLL4140 PROTEIN"/>
    <property type="match status" value="1"/>
</dbReference>
<dbReference type="EMBL" id="BMFT01000001">
    <property type="protein sequence ID" value="GGH14519.1"/>
    <property type="molecule type" value="Genomic_DNA"/>
</dbReference>
<evidence type="ECO:0000256" key="4">
    <source>
        <dbReference type="ARBA" id="ARBA00022692"/>
    </source>
</evidence>
<reference evidence="10" key="1">
    <citation type="journal article" date="2019" name="Int. J. Syst. Evol. Microbiol.">
        <title>The Global Catalogue of Microorganisms (GCM) 10K type strain sequencing project: providing services to taxonomists for standard genome sequencing and annotation.</title>
        <authorList>
            <consortium name="The Broad Institute Genomics Platform"/>
            <consortium name="The Broad Institute Genome Sequencing Center for Infectious Disease"/>
            <person name="Wu L."/>
            <person name="Ma J."/>
        </authorList>
    </citation>
    <scope>NUCLEOTIDE SEQUENCE [LARGE SCALE GENOMIC DNA]</scope>
    <source>
        <strain evidence="10">CGMCC 1.12769</strain>
    </source>
</reference>
<dbReference type="CDD" id="cd06261">
    <property type="entry name" value="TM_PBP2"/>
    <property type="match status" value="1"/>
</dbReference>
<protein>
    <submittedName>
        <fullName evidence="9">Sugar ABC transporter permease</fullName>
    </submittedName>
</protein>
<keyword evidence="6 7" id="KW-0472">Membrane</keyword>
<dbReference type="Proteomes" id="UP000659344">
    <property type="component" value="Unassembled WGS sequence"/>
</dbReference>
<feature type="domain" description="ABC transmembrane type-1" evidence="8">
    <location>
        <begin position="96"/>
        <end position="311"/>
    </location>
</feature>
<keyword evidence="3" id="KW-1003">Cell membrane</keyword>
<feature type="transmembrane region" description="Helical" evidence="7">
    <location>
        <begin position="95"/>
        <end position="118"/>
    </location>
</feature>
<evidence type="ECO:0000256" key="1">
    <source>
        <dbReference type="ARBA" id="ARBA00004651"/>
    </source>
</evidence>
<dbReference type="PROSITE" id="PS50928">
    <property type="entry name" value="ABC_TM1"/>
    <property type="match status" value="1"/>
</dbReference>
<evidence type="ECO:0000256" key="5">
    <source>
        <dbReference type="ARBA" id="ARBA00022989"/>
    </source>
</evidence>